<evidence type="ECO:0000313" key="3">
    <source>
        <dbReference type="Proteomes" id="UP000187013"/>
    </source>
</evidence>
<dbReference type="Proteomes" id="UP000187013">
    <property type="component" value="Unassembled WGS sequence"/>
</dbReference>
<comment type="caution">
    <text evidence="2">The sequence shown here is derived from an EMBL/GenBank/DDBJ whole genome shotgun (WGS) entry which is preliminary data.</text>
</comment>
<feature type="compositionally biased region" description="Low complexity" evidence="1">
    <location>
        <begin position="21"/>
        <end position="38"/>
    </location>
</feature>
<reference evidence="2 3" key="1">
    <citation type="submission" date="2016-08" db="EMBL/GenBank/DDBJ databases">
        <title>Draft genome sequence of allopolyploid Zygosaccharomyces rouxii.</title>
        <authorList>
            <person name="Watanabe J."/>
            <person name="Uehara K."/>
            <person name="Mogi Y."/>
            <person name="Tsukioka Y."/>
        </authorList>
    </citation>
    <scope>NUCLEOTIDE SEQUENCE [LARGE SCALE GENOMIC DNA]</scope>
    <source>
        <strain evidence="2 3">NBRC 110957</strain>
    </source>
</reference>
<accession>A0A1Q3A8Y6</accession>
<protein>
    <submittedName>
        <fullName evidence="2">Uncharacterized protein</fullName>
    </submittedName>
</protein>
<dbReference type="Pfam" id="PF10434">
    <property type="entry name" value="MAM1"/>
    <property type="match status" value="1"/>
</dbReference>
<gene>
    <name evidence="2" type="ORF">ZYGR_0AG01480</name>
</gene>
<sequence length="292" mass="33152">MGRISKARLRPLSIKNTNIINSVNHNNNNTNNTDNTDNASPRRSKSNRKLLNKNSVESSVNMVNCQAENFKENAAPDDELVVSLNDVPVQQPLTEENLKQLQNEIVELENVLFPCEHFLCGLENRSHLNSQRLWLLFELEMSADNGTTNLRNNCYHEHVYEAICSPWRVQSCIQQIPQNVEPFPLQQLIIPEIKLIKAPDLKDVTVQIGDLVEKRKIPPTSLSSLNRQEIFDSTPVNTTAIVRHRHTSEASEVVDEDYEEASGKCRKKPRISTLERKLALIGGMSLPKLTKQ</sequence>
<dbReference type="EMBL" id="BDGX01000033">
    <property type="protein sequence ID" value="GAV52157.1"/>
    <property type="molecule type" value="Genomic_DNA"/>
</dbReference>
<name>A0A1Q3A8Y6_ZYGRO</name>
<organism evidence="2 3">
    <name type="scientific">Zygosaccharomyces rouxii</name>
    <dbReference type="NCBI Taxonomy" id="4956"/>
    <lineage>
        <taxon>Eukaryota</taxon>
        <taxon>Fungi</taxon>
        <taxon>Dikarya</taxon>
        <taxon>Ascomycota</taxon>
        <taxon>Saccharomycotina</taxon>
        <taxon>Saccharomycetes</taxon>
        <taxon>Saccharomycetales</taxon>
        <taxon>Saccharomycetaceae</taxon>
        <taxon>Zygosaccharomyces</taxon>
    </lineage>
</organism>
<feature type="region of interest" description="Disordered" evidence="1">
    <location>
        <begin position="21"/>
        <end position="47"/>
    </location>
</feature>
<dbReference type="InterPro" id="IPR018847">
    <property type="entry name" value="Monopolin_cplx_su_Mam1"/>
</dbReference>
<evidence type="ECO:0000256" key="1">
    <source>
        <dbReference type="SAM" id="MobiDB-lite"/>
    </source>
</evidence>
<proteinExistence type="predicted"/>
<evidence type="ECO:0000313" key="2">
    <source>
        <dbReference type="EMBL" id="GAV52157.1"/>
    </source>
</evidence>
<dbReference type="OrthoDB" id="4060812at2759"/>
<dbReference type="AlphaFoldDB" id="A0A1Q3A8Y6"/>